<dbReference type="RefSeq" id="WP_013256345.1">
    <property type="nucleotide sequence ID" value="NC_014364.1"/>
</dbReference>
<comment type="similarity">
    <text evidence="5 7">Belongs to the DEAD box helicase family.</text>
</comment>
<dbReference type="InterPro" id="IPR050079">
    <property type="entry name" value="DEAD_box_RNA_helicase"/>
</dbReference>
<feature type="domain" description="Helicase ATP-binding" evidence="9">
    <location>
        <begin position="32"/>
        <end position="206"/>
    </location>
</feature>
<evidence type="ECO:0000256" key="5">
    <source>
        <dbReference type="ARBA" id="ARBA00038437"/>
    </source>
</evidence>
<keyword evidence="4 7" id="KW-0067">ATP-binding</keyword>
<evidence type="ECO:0000256" key="7">
    <source>
        <dbReference type="RuleBase" id="RU000492"/>
    </source>
</evidence>
<dbReference type="EMBL" id="CP002116">
    <property type="protein sequence ID" value="ADK82886.1"/>
    <property type="molecule type" value="Genomic_DNA"/>
</dbReference>
<dbReference type="InterPro" id="IPR014001">
    <property type="entry name" value="Helicase_ATP-bd"/>
</dbReference>
<evidence type="ECO:0000256" key="4">
    <source>
        <dbReference type="ARBA" id="ARBA00022840"/>
    </source>
</evidence>
<dbReference type="Pfam" id="PF00270">
    <property type="entry name" value="DEAD"/>
    <property type="match status" value="1"/>
</dbReference>
<dbReference type="SMART" id="SM00490">
    <property type="entry name" value="HELICc"/>
    <property type="match status" value="1"/>
</dbReference>
<accession>E1R831</accession>
<dbReference type="Gene3D" id="3.40.50.300">
    <property type="entry name" value="P-loop containing nucleotide triphosphate hydrolases"/>
    <property type="match status" value="2"/>
</dbReference>
<dbReference type="Proteomes" id="UP000002318">
    <property type="component" value="Chromosome"/>
</dbReference>
<dbReference type="KEGG" id="ssm:Spirs_3800"/>
<evidence type="ECO:0000313" key="12">
    <source>
        <dbReference type="EMBL" id="ADK82886.1"/>
    </source>
</evidence>
<dbReference type="AlphaFoldDB" id="E1R831"/>
<evidence type="ECO:0000259" key="9">
    <source>
        <dbReference type="PROSITE" id="PS51192"/>
    </source>
</evidence>
<dbReference type="SUPFAM" id="SSF52540">
    <property type="entry name" value="P-loop containing nucleoside triphosphate hydrolases"/>
    <property type="match status" value="1"/>
</dbReference>
<dbReference type="PROSITE" id="PS51194">
    <property type="entry name" value="HELICASE_CTER"/>
    <property type="match status" value="1"/>
</dbReference>
<evidence type="ECO:0000256" key="8">
    <source>
        <dbReference type="SAM" id="MobiDB-lite"/>
    </source>
</evidence>
<gene>
    <name evidence="12" type="ordered locus">Spirs_3800</name>
</gene>
<organism evidence="12 13">
    <name type="scientific">Sediminispirochaeta smaragdinae (strain DSM 11293 / JCM 15392 / SEBR 4228)</name>
    <name type="common">Spirochaeta smaragdinae</name>
    <dbReference type="NCBI Taxonomy" id="573413"/>
    <lineage>
        <taxon>Bacteria</taxon>
        <taxon>Pseudomonadati</taxon>
        <taxon>Spirochaetota</taxon>
        <taxon>Spirochaetia</taxon>
        <taxon>Spirochaetales</taxon>
        <taxon>Spirochaetaceae</taxon>
        <taxon>Sediminispirochaeta</taxon>
    </lineage>
</organism>
<feature type="domain" description="Helicase C-terminal" evidence="10">
    <location>
        <begin position="217"/>
        <end position="383"/>
    </location>
</feature>
<dbReference type="InterPro" id="IPR000629">
    <property type="entry name" value="RNA-helicase_DEAD-box_CS"/>
</dbReference>
<evidence type="ECO:0000256" key="2">
    <source>
        <dbReference type="ARBA" id="ARBA00022801"/>
    </source>
</evidence>
<dbReference type="CDD" id="cd18787">
    <property type="entry name" value="SF2_C_DEAD"/>
    <property type="match status" value="1"/>
</dbReference>
<dbReference type="eggNOG" id="COG0513">
    <property type="taxonomic scope" value="Bacteria"/>
</dbReference>
<dbReference type="InterPro" id="IPR044742">
    <property type="entry name" value="DEAD/DEAH_RhlB"/>
</dbReference>
<dbReference type="GO" id="GO:0005524">
    <property type="term" value="F:ATP binding"/>
    <property type="evidence" value="ECO:0007669"/>
    <property type="project" value="UniProtKB-KW"/>
</dbReference>
<dbReference type="PANTHER" id="PTHR47959">
    <property type="entry name" value="ATP-DEPENDENT RNA HELICASE RHLE-RELATED"/>
    <property type="match status" value="1"/>
</dbReference>
<dbReference type="PROSITE" id="PS51192">
    <property type="entry name" value="HELICASE_ATP_BIND_1"/>
    <property type="match status" value="1"/>
</dbReference>
<proteinExistence type="inferred from homology"/>
<evidence type="ECO:0000256" key="1">
    <source>
        <dbReference type="ARBA" id="ARBA00022741"/>
    </source>
</evidence>
<name>E1R831_SEDSS</name>
<feature type="compositionally biased region" description="Basic residues" evidence="8">
    <location>
        <begin position="522"/>
        <end position="541"/>
    </location>
</feature>
<protein>
    <submittedName>
        <fullName evidence="12">DEAD/DEAH box helicase domain protein</fullName>
    </submittedName>
</protein>
<dbReference type="InterPro" id="IPR014014">
    <property type="entry name" value="RNA_helicase_DEAD_Q_motif"/>
</dbReference>
<reference evidence="12 13" key="1">
    <citation type="journal article" date="2010" name="Stand. Genomic Sci.">
        <title>Complete genome sequence of Spirochaeta smaragdinae type strain (SEBR 4228).</title>
        <authorList>
            <person name="Mavromatis K."/>
            <person name="Yasawong M."/>
            <person name="Chertkov O."/>
            <person name="Lapidus A."/>
            <person name="Lucas S."/>
            <person name="Nolan M."/>
            <person name="Del Rio T.G."/>
            <person name="Tice H."/>
            <person name="Cheng J.F."/>
            <person name="Pitluck S."/>
            <person name="Liolios K."/>
            <person name="Ivanova N."/>
            <person name="Tapia R."/>
            <person name="Han C."/>
            <person name="Bruce D."/>
            <person name="Goodwin L."/>
            <person name="Pati A."/>
            <person name="Chen A."/>
            <person name="Palaniappan K."/>
            <person name="Land M."/>
            <person name="Hauser L."/>
            <person name="Chang Y.J."/>
            <person name="Jeffries C.D."/>
            <person name="Detter J.C."/>
            <person name="Rohde M."/>
            <person name="Brambilla E."/>
            <person name="Spring S."/>
            <person name="Goker M."/>
            <person name="Sikorski J."/>
            <person name="Woyke T."/>
            <person name="Bristow J."/>
            <person name="Eisen J.A."/>
            <person name="Markowitz V."/>
            <person name="Hugenholtz P."/>
            <person name="Klenk H.P."/>
            <person name="Kyrpides N.C."/>
        </authorList>
    </citation>
    <scope>NUCLEOTIDE SEQUENCE [LARGE SCALE GENOMIC DNA]</scope>
    <source>
        <strain evidence="13">DSM 11293 / JCM 15392 / SEBR 4228</strain>
    </source>
</reference>
<dbReference type="STRING" id="573413.Spirs_3800"/>
<dbReference type="GO" id="GO:0005829">
    <property type="term" value="C:cytosol"/>
    <property type="evidence" value="ECO:0007669"/>
    <property type="project" value="TreeGrafter"/>
</dbReference>
<dbReference type="OrthoDB" id="9805696at2"/>
<keyword evidence="1 7" id="KW-0547">Nucleotide-binding</keyword>
<dbReference type="GO" id="GO:0016787">
    <property type="term" value="F:hydrolase activity"/>
    <property type="evidence" value="ECO:0007669"/>
    <property type="project" value="UniProtKB-KW"/>
</dbReference>
<dbReference type="PROSITE" id="PS51195">
    <property type="entry name" value="Q_MOTIF"/>
    <property type="match status" value="1"/>
</dbReference>
<evidence type="ECO:0000256" key="6">
    <source>
        <dbReference type="PROSITE-ProRule" id="PRU00552"/>
    </source>
</evidence>
<evidence type="ECO:0000259" key="11">
    <source>
        <dbReference type="PROSITE" id="PS51195"/>
    </source>
</evidence>
<dbReference type="CDD" id="cd00268">
    <property type="entry name" value="DEADc"/>
    <property type="match status" value="1"/>
</dbReference>
<feature type="domain" description="DEAD-box RNA helicase Q" evidence="11">
    <location>
        <begin position="1"/>
        <end position="29"/>
    </location>
</feature>
<feature type="compositionally biased region" description="Low complexity" evidence="8">
    <location>
        <begin position="425"/>
        <end position="440"/>
    </location>
</feature>
<keyword evidence="13" id="KW-1185">Reference proteome</keyword>
<dbReference type="GO" id="GO:0003676">
    <property type="term" value="F:nucleic acid binding"/>
    <property type="evidence" value="ECO:0007669"/>
    <property type="project" value="InterPro"/>
</dbReference>
<dbReference type="GO" id="GO:0003724">
    <property type="term" value="F:RNA helicase activity"/>
    <property type="evidence" value="ECO:0007669"/>
    <property type="project" value="InterPro"/>
</dbReference>
<feature type="compositionally biased region" description="Basic and acidic residues" evidence="8">
    <location>
        <begin position="476"/>
        <end position="510"/>
    </location>
</feature>
<evidence type="ECO:0000313" key="13">
    <source>
        <dbReference type="Proteomes" id="UP000002318"/>
    </source>
</evidence>
<evidence type="ECO:0000256" key="3">
    <source>
        <dbReference type="ARBA" id="ARBA00022806"/>
    </source>
</evidence>
<keyword evidence="2 7" id="KW-0378">Hydrolase</keyword>
<dbReference type="InterPro" id="IPR011545">
    <property type="entry name" value="DEAD/DEAH_box_helicase_dom"/>
</dbReference>
<feature type="short sequence motif" description="Q motif" evidence="6">
    <location>
        <begin position="1"/>
        <end position="29"/>
    </location>
</feature>
<feature type="compositionally biased region" description="Basic residues" evidence="8">
    <location>
        <begin position="448"/>
        <end position="462"/>
    </location>
</feature>
<dbReference type="PANTHER" id="PTHR47959:SF10">
    <property type="entry name" value="ATP-DEPENDENT RNA HELICASE RHLB"/>
    <property type="match status" value="1"/>
</dbReference>
<evidence type="ECO:0000259" key="10">
    <source>
        <dbReference type="PROSITE" id="PS51194"/>
    </source>
</evidence>
<feature type="region of interest" description="Disordered" evidence="8">
    <location>
        <begin position="390"/>
        <end position="541"/>
    </location>
</feature>
<feature type="compositionally biased region" description="Basic and acidic residues" evidence="8">
    <location>
        <begin position="414"/>
        <end position="423"/>
    </location>
</feature>
<dbReference type="InterPro" id="IPR001650">
    <property type="entry name" value="Helicase_C-like"/>
</dbReference>
<dbReference type="HOGENOM" id="CLU_003041_28_4_12"/>
<sequence>MKFEEFNLHEDVLAGIKDAGFEACMPVQEATLKETLQGKDVTVQSQTGSGKTAAFLVTIFQRWCTTKPEERRSTMIISPTRELAVQIEDEAKLLGAHMGMNIGCFYGGVGYKQQEEALKKGVDLYIGTPGRLIDFGQNRKIDFTTIGTVVIDEADRLFDMGFYPDIRRMLKMMGPREKRMTMLFSATLGTKVLNVAWEHMNMPVEVSIEPEHITVREITQELYHVEGEKKFSLMLGLLKKYDPPNAIIFTNMKVTAVEVAKRLSRNGYAAKFLMGDLPQKKRLSTIDRVKHGEIRFLVATDVAARGLHVDDLAMVINYDIPEDPESYVHRIGRTARAGKSGRAITLACERYVYGLEPIEQLLEQKIPVEWADDALFLEDKSAGIDFRSEYRRASSSGTRSKGRAVPQGTKGRRKDSGGRDTHRGQASATPRRSAASPQRSNETGRRSNQTKKHSGPKSRSNNRKPATAGRPSSAPSERKERKPQYKNPDRKATVEKRLELYRQKYGEDFKVVSSTSNSKEVGKKKQKKSIISRIKRKLFKK</sequence>
<dbReference type="Pfam" id="PF00271">
    <property type="entry name" value="Helicase_C"/>
    <property type="match status" value="1"/>
</dbReference>
<dbReference type="SMART" id="SM00487">
    <property type="entry name" value="DEXDc"/>
    <property type="match status" value="1"/>
</dbReference>
<keyword evidence="3 7" id="KW-0347">Helicase</keyword>
<dbReference type="PROSITE" id="PS00039">
    <property type="entry name" value="DEAD_ATP_HELICASE"/>
    <property type="match status" value="1"/>
</dbReference>
<dbReference type="InterPro" id="IPR027417">
    <property type="entry name" value="P-loop_NTPase"/>
</dbReference>